<keyword evidence="2" id="KW-0812">Transmembrane</keyword>
<evidence type="ECO:0008006" key="5">
    <source>
        <dbReference type="Google" id="ProtNLM"/>
    </source>
</evidence>
<organism evidence="3 4">
    <name type="scientific">Colletotrichum paranaense</name>
    <dbReference type="NCBI Taxonomy" id="1914294"/>
    <lineage>
        <taxon>Eukaryota</taxon>
        <taxon>Fungi</taxon>
        <taxon>Dikarya</taxon>
        <taxon>Ascomycota</taxon>
        <taxon>Pezizomycotina</taxon>
        <taxon>Sordariomycetes</taxon>
        <taxon>Hypocreomycetidae</taxon>
        <taxon>Glomerellales</taxon>
        <taxon>Glomerellaceae</taxon>
        <taxon>Colletotrichum</taxon>
        <taxon>Colletotrichum acutatum species complex</taxon>
    </lineage>
</organism>
<feature type="transmembrane region" description="Helical" evidence="2">
    <location>
        <begin position="1448"/>
        <end position="1471"/>
    </location>
</feature>
<feature type="region of interest" description="Disordered" evidence="1">
    <location>
        <begin position="189"/>
        <end position="225"/>
    </location>
</feature>
<name>A0ABQ9S285_9PEZI</name>
<protein>
    <recommendedName>
        <fullName evidence="5">Mg2+ transporter</fullName>
    </recommendedName>
</protein>
<feature type="transmembrane region" description="Helical" evidence="2">
    <location>
        <begin position="1424"/>
        <end position="1442"/>
    </location>
</feature>
<feature type="transmembrane region" description="Helical" evidence="2">
    <location>
        <begin position="1392"/>
        <end position="1412"/>
    </location>
</feature>
<evidence type="ECO:0000256" key="1">
    <source>
        <dbReference type="SAM" id="MobiDB-lite"/>
    </source>
</evidence>
<gene>
    <name evidence="3" type="ORF">CPAR01_14448</name>
</gene>
<evidence type="ECO:0000313" key="3">
    <source>
        <dbReference type="EMBL" id="KAK1522905.1"/>
    </source>
</evidence>
<sequence>MAQFIPLCSSPSPAKLTGLAIPTEANMEARQRETYASFGHEGITATANAYGNLMQITRYIGESSHNPSGFIRAELTHYDPDGYRGRVTQHANGLASVSARPNDGVHLRLQDREILGNNLPEISFIQNRWPRFQSSTGHDVQYFISKETVFQVYTLEVDKQNGMNQPLDVEIPVKIRLLNLSNGIVDADASKTKSAGHHSPQTPPRPEESFEPYPGEISSDDDLEDGIDFHDPSFENWCDACEGNGKVEFHPKDSHHDIEQGIGLSITVFVGNCLLPRLPRRNGGKIIIKVDHTFLKKSFNKGKVEITLAYTLKRLSPSLTLPISPADLRAKDDILGQQFETLQLKKDRHLNFVLLRNVEHVLSVCSVPVYCEYGCSNEDPPIAITCGDIAGHRIVTEASFHAFRFLLLALREVKQILKNRTQQNYGCDRSSLILNNAHACNDNLCEYYRRILRVCRGHAKWVTETLALNHCQENDTDGRCRHNPKVKGKSVAYDYDKHRRFWASGKSTIETRSVAVSPLAPQMEVVFHILKFEAFSEFCVEFGAEAYALEPTHAFKVMVESWLENLHRKKHNGLHSFPREEEKQNSLKTFYLADHAMIWWAVRSAEKLKLGSQLRFDYREKLKKTQTLPLFGSDRLQRIFLKRFTAENPISRRMMFARSRSALKVGFIFEVEDTKVFHAAKQNLFAHNGFKTSSIWENTMDCQRYSSENEVYEWEHPLQFALAMMLSSQGKRVNSIDPSKMYEIAKAVLLKTSSPNGLMAGKLDSRQEPTTFCEGEAQDLYWSTLFEVPYILWTYPCPEFEQADSQPRASAVTDQLPMLEEAKLIGLIEQLTRRLRSQEAEGAEPFIMERNLPFGSHIGQKRITDFTDEWLYDEPKSVNFSPKLSCEQLAEFANKHGADERGGKSLTADKASADVRHQAIRHLSATESDNSLDERMQTELHTELRLPITRETVQNVLKSTPMLGLVVDAQDKRAPNTVLAASITTTDTKEILTPIQSLEDLRAYLQAPRTRENSKKRLVQSFQSISTTALICDLALPKGGGMTPFFERHARYQIYQYDNAEKIFNFWATELHLSFWTLHKGPKEKISRQKAHCLPLEDAIPFPIFGYADNKITKRSGKTSKLWVQRAITSFRFEGDFLDRYWTCYFFEHDPSRPTPLGSIENNEMTPNAFSGTATTRKSKLEALSSREKSGRIPDPLFTLRDFDVRHKLKDICKHDAWRQRRVLELILFHRSLEQMIKGSNSVLEQVKEEVNKAFRPGKTGKETALGHNIPTLEESITLLQASHNDNYFDANKLCRKLGYLLEAICLNLDENMATIQDWLEREKRLERPRWTEKDERKFSKPVSMWNDLNDDKLLELKRCRDEIASYNSSLSKKLEDMRTELEFRGDNGIRLFTYVTAIFLPLGFATSIFSMSEAPSAATLDSMIKTGLIALAGTLIVLVNADVLERVVWPFVIMIRCLGYPLAVLFSWWYDMKDKMGERRKKTNEGFPDIQSLGNRRTTVENTSPV</sequence>
<keyword evidence="2" id="KW-1133">Transmembrane helix</keyword>
<proteinExistence type="predicted"/>
<dbReference type="RefSeq" id="XP_060342760.1">
    <property type="nucleotide sequence ID" value="XM_060498699.1"/>
</dbReference>
<dbReference type="GeneID" id="85382598"/>
<feature type="compositionally biased region" description="Polar residues" evidence="1">
    <location>
        <begin position="1493"/>
        <end position="1507"/>
    </location>
</feature>
<evidence type="ECO:0000256" key="2">
    <source>
        <dbReference type="SAM" id="Phobius"/>
    </source>
</evidence>
<accession>A0ABQ9S285</accession>
<keyword evidence="2" id="KW-0472">Membrane</keyword>
<keyword evidence="4" id="KW-1185">Reference proteome</keyword>
<dbReference type="EMBL" id="MOPA01000015">
    <property type="protein sequence ID" value="KAK1522905.1"/>
    <property type="molecule type" value="Genomic_DNA"/>
</dbReference>
<feature type="region of interest" description="Disordered" evidence="1">
    <location>
        <begin position="1482"/>
        <end position="1507"/>
    </location>
</feature>
<evidence type="ECO:0000313" key="4">
    <source>
        <dbReference type="Proteomes" id="UP001241169"/>
    </source>
</evidence>
<comment type="caution">
    <text evidence="3">The sequence shown here is derived from an EMBL/GenBank/DDBJ whole genome shotgun (WGS) entry which is preliminary data.</text>
</comment>
<dbReference type="Proteomes" id="UP001241169">
    <property type="component" value="Unassembled WGS sequence"/>
</dbReference>
<reference evidence="3 4" key="1">
    <citation type="submission" date="2016-10" db="EMBL/GenBank/DDBJ databases">
        <title>The genome sequence of Colletotrichum fioriniae PJ7.</title>
        <authorList>
            <person name="Baroncelli R."/>
        </authorList>
    </citation>
    <scope>NUCLEOTIDE SEQUENCE [LARGE SCALE GENOMIC DNA]</scope>
    <source>
        <strain evidence="3 4">IMI 384185</strain>
    </source>
</reference>